<gene>
    <name evidence="9" type="primary">MED5</name>
    <name evidence="10" type="ORF">HMPREF1541_07064</name>
</gene>
<evidence type="ECO:0000256" key="1">
    <source>
        <dbReference type="ARBA" id="ARBA00004123"/>
    </source>
</evidence>
<keyword evidence="4 9" id="KW-0805">Transcription regulation</keyword>
<dbReference type="VEuPathDB" id="FungiDB:HMPREF1541_07064"/>
<evidence type="ECO:0000256" key="5">
    <source>
        <dbReference type="ARBA" id="ARBA00023159"/>
    </source>
</evidence>
<dbReference type="EMBL" id="KB822722">
    <property type="protein sequence ID" value="ETN39022.1"/>
    <property type="molecule type" value="Genomic_DNA"/>
</dbReference>
<dbReference type="GO" id="GO:0003712">
    <property type="term" value="F:transcription coregulator activity"/>
    <property type="evidence" value="ECO:0007669"/>
    <property type="project" value="InterPro"/>
</dbReference>
<dbReference type="GO" id="GO:0006357">
    <property type="term" value="P:regulation of transcription by RNA polymerase II"/>
    <property type="evidence" value="ECO:0007669"/>
    <property type="project" value="InterPro"/>
</dbReference>
<evidence type="ECO:0000313" key="10">
    <source>
        <dbReference type="EMBL" id="ETN39022.1"/>
    </source>
</evidence>
<dbReference type="GeneID" id="19974403"/>
<evidence type="ECO:0000313" key="11">
    <source>
        <dbReference type="Proteomes" id="UP000030752"/>
    </source>
</evidence>
<keyword evidence="6 9" id="KW-0804">Transcription</keyword>
<dbReference type="GO" id="GO:0016592">
    <property type="term" value="C:mediator complex"/>
    <property type="evidence" value="ECO:0007669"/>
    <property type="project" value="InterPro"/>
</dbReference>
<evidence type="ECO:0000256" key="7">
    <source>
        <dbReference type="ARBA" id="ARBA00023242"/>
    </source>
</evidence>
<comment type="subunit">
    <text evidence="9">Component of the Mediator complex.</text>
</comment>
<sequence length="858" mass="94411">MAITEWNGLCRQSLILRTTPNDFVKIVQGKQPLDGKTVLKSLLECRQSLYPPSDPLPPRYLEAIVTSHIASLSDLLVVLISRWNTLCRTDPPHAPSYADTATLQELAVLIISSRLVLDHTQIQKCLLLAARWLSALVKAVGQDNNSPASNFVEPLGSFLATLCATNSGIEILSEKEDDKISRVADAVRQGVEATLGLFPSVSGQLMERLGEVQKHIAMFGDGASSDMQALQFQAGVSELQMAASRAGTVALLQSLLYTARTVDDTVVFNFLAGRHDNDFASMFLDLVFASFLVLKQSKNHGLQQSDHYIRNKLPAILSQISTSSFESFSAEQALIDAWPQLELGTDLLACGQKFVHVCSLHHLLTDEASSNLINDEDLVGSLTKSLLLKDELVSQLTGSPSRAGKLVDEMMNADGNGPSISQALVEVMVAYAHSKETHHLKDLANILLRKPDAINTMALYLRPSYWIAPLCTLLDEWRWDEIHGESQPLYDEFGSILLLILTTKRRLDLTSSELGVKGFVARYLDQEGVEKTVAELSEPSQRHLGDWINALYIAEGLSDDLTTDCSPHDFYTLVPTLIRQSVLAQQTGKLSSEALKGGLEYLLEPFLLPSLVSAMTWAQEHVSIGKALMPIFTKQTGNEIHQTILAMLQSPSNFTFEKLEKTDLQALQQKISAAVTNPATTVSLRYALQVFGAEAVLKCILDVLLQYSGTEDFHFALDLAATLVCVADLRDAVRLKHAELGQLLKKRDTLTAEATVHLYRRVEAYSSVFVVQETNMDIISLPHIDPSDANQEGNQNQEQQMDDIDQVLNESAAMNAMDSGLEGAMDDGMGQGDNMDSFYLQDDNMGLGNLDDLDLDMF</sequence>
<dbReference type="OrthoDB" id="5322661at2759"/>
<accession>W2RRD9</accession>
<proteinExistence type="inferred from homology"/>
<comment type="function">
    <text evidence="9">Component of the Mediator complex, a coactivator involved in the regulated transcription of nearly all RNA polymerase II-dependent genes. Mediator functions as a bridge to convey information from gene-specific regulatory proteins to the basal RNA polymerase II transcription machinery. Mediator is recruited to promoters by direct interactions with regulatory proteins and serves as a scaffold for the assembly of a functional preinitiation complex with RNA polymerase II and the general transcription factors.</text>
</comment>
<evidence type="ECO:0000256" key="8">
    <source>
        <dbReference type="ARBA" id="ARBA00031256"/>
    </source>
</evidence>
<evidence type="ECO:0000256" key="2">
    <source>
        <dbReference type="ARBA" id="ARBA00008782"/>
    </source>
</evidence>
<evidence type="ECO:0000256" key="6">
    <source>
        <dbReference type="ARBA" id="ARBA00023163"/>
    </source>
</evidence>
<name>W2RRD9_CYPE1</name>
<evidence type="ECO:0000256" key="4">
    <source>
        <dbReference type="ARBA" id="ARBA00023015"/>
    </source>
</evidence>
<dbReference type="AlphaFoldDB" id="W2RRD9"/>
<reference evidence="10 11" key="1">
    <citation type="submission" date="2013-03" db="EMBL/GenBank/DDBJ databases">
        <title>The Genome Sequence of Phialophora europaea CBS 101466.</title>
        <authorList>
            <consortium name="The Broad Institute Genomics Platform"/>
            <person name="Cuomo C."/>
            <person name="de Hoog S."/>
            <person name="Gorbushina A."/>
            <person name="Walker B."/>
            <person name="Young S.K."/>
            <person name="Zeng Q."/>
            <person name="Gargeya S."/>
            <person name="Fitzgerald M."/>
            <person name="Haas B."/>
            <person name="Abouelleil A."/>
            <person name="Allen A.W."/>
            <person name="Alvarado L."/>
            <person name="Arachchi H.M."/>
            <person name="Berlin A.M."/>
            <person name="Chapman S.B."/>
            <person name="Gainer-Dewar J."/>
            <person name="Goldberg J."/>
            <person name="Griggs A."/>
            <person name="Gujja S."/>
            <person name="Hansen M."/>
            <person name="Howarth C."/>
            <person name="Imamovic A."/>
            <person name="Ireland A."/>
            <person name="Larimer J."/>
            <person name="McCowan C."/>
            <person name="Murphy C."/>
            <person name="Pearson M."/>
            <person name="Poon T.W."/>
            <person name="Priest M."/>
            <person name="Roberts A."/>
            <person name="Saif S."/>
            <person name="Shea T."/>
            <person name="Sisk P."/>
            <person name="Sykes S."/>
            <person name="Wortman J."/>
            <person name="Nusbaum C."/>
            <person name="Birren B."/>
        </authorList>
    </citation>
    <scope>NUCLEOTIDE SEQUENCE [LARGE SCALE GENOMIC DNA]</scope>
    <source>
        <strain evidence="10 11">CBS 101466</strain>
    </source>
</reference>
<comment type="subcellular location">
    <subcellularLocation>
        <location evidence="1 9">Nucleus</location>
    </subcellularLocation>
</comment>
<protein>
    <recommendedName>
        <fullName evidence="3 9">Mediator of RNA polymerase II transcription subunit 5</fullName>
    </recommendedName>
    <alternativeName>
        <fullName evidence="8 9">Mediator complex subunit 5</fullName>
    </alternativeName>
</protein>
<dbReference type="InterPro" id="IPR014801">
    <property type="entry name" value="Mediator_Med5_fun"/>
</dbReference>
<dbReference type="Pfam" id="PF08689">
    <property type="entry name" value="Med5"/>
    <property type="match status" value="1"/>
</dbReference>
<keyword evidence="7 9" id="KW-0539">Nucleus</keyword>
<dbReference type="Proteomes" id="UP000030752">
    <property type="component" value="Unassembled WGS sequence"/>
</dbReference>
<evidence type="ECO:0000256" key="3">
    <source>
        <dbReference type="ARBA" id="ARBA00020628"/>
    </source>
</evidence>
<dbReference type="STRING" id="1220924.W2RRD9"/>
<dbReference type="eggNOG" id="ENOG502R1HB">
    <property type="taxonomic scope" value="Eukaryota"/>
</dbReference>
<keyword evidence="11" id="KW-1185">Reference proteome</keyword>
<dbReference type="InParanoid" id="W2RRD9"/>
<dbReference type="HOGENOM" id="CLU_004096_0_0_1"/>
<dbReference type="PANTHER" id="PTHR35784:SF1">
    <property type="entry name" value="MEDIATOR OF RNA POLYMERASE II TRANSCRIPTION SUBUNIT 5"/>
    <property type="match status" value="1"/>
</dbReference>
<comment type="similarity">
    <text evidence="2 9">Belongs to the Mediator complex subunit 5 family.</text>
</comment>
<dbReference type="RefSeq" id="XP_008719611.1">
    <property type="nucleotide sequence ID" value="XM_008721389.1"/>
</dbReference>
<dbReference type="PANTHER" id="PTHR35784">
    <property type="entry name" value="MEDIATOR OF RNA POLYMERASE II TRANSCRIPTION SUBUNIT 5"/>
    <property type="match status" value="1"/>
</dbReference>
<organism evidence="10 11">
    <name type="scientific">Cyphellophora europaea (strain CBS 101466)</name>
    <name type="common">Phialophora europaea</name>
    <dbReference type="NCBI Taxonomy" id="1220924"/>
    <lineage>
        <taxon>Eukaryota</taxon>
        <taxon>Fungi</taxon>
        <taxon>Dikarya</taxon>
        <taxon>Ascomycota</taxon>
        <taxon>Pezizomycotina</taxon>
        <taxon>Eurotiomycetes</taxon>
        <taxon>Chaetothyriomycetidae</taxon>
        <taxon>Chaetothyriales</taxon>
        <taxon>Cyphellophoraceae</taxon>
        <taxon>Cyphellophora</taxon>
    </lineage>
</organism>
<evidence type="ECO:0000256" key="9">
    <source>
        <dbReference type="RuleBase" id="RU364142"/>
    </source>
</evidence>
<keyword evidence="5 9" id="KW-0010">Activator</keyword>